<dbReference type="OrthoDB" id="26826at2157"/>
<name>A0A830E983_9CREN</name>
<organism evidence="2 3">
    <name type="scientific">Vulcanisaeta souniana JCM 11219</name>
    <dbReference type="NCBI Taxonomy" id="1293586"/>
    <lineage>
        <taxon>Archaea</taxon>
        <taxon>Thermoproteota</taxon>
        <taxon>Thermoprotei</taxon>
        <taxon>Thermoproteales</taxon>
        <taxon>Thermoproteaceae</taxon>
        <taxon>Vulcanisaeta</taxon>
    </lineage>
</organism>
<dbReference type="GeneID" id="76208001"/>
<dbReference type="AlphaFoldDB" id="A0A830E983"/>
<dbReference type="Proteomes" id="UP001060771">
    <property type="component" value="Chromosome"/>
</dbReference>
<protein>
    <submittedName>
        <fullName evidence="2">Uncharacterized protein</fullName>
    </submittedName>
</protein>
<sequence>MASIDDIVNKLLNTARELGITAEVDEYGREKIVILNLAEDFSIYVSVVCNNECDVEYAIGDDNFIFKPKQLDFLKRSVEIIESINNEIIKSP</sequence>
<dbReference type="EMBL" id="AP026830">
    <property type="protein sequence ID" value="BDR93368.1"/>
    <property type="molecule type" value="Genomic_DNA"/>
</dbReference>
<evidence type="ECO:0000313" key="4">
    <source>
        <dbReference type="Proteomes" id="UP001060771"/>
    </source>
</evidence>
<reference evidence="2" key="1">
    <citation type="journal article" date="2014" name="Int. J. Syst. Evol. Microbiol.">
        <title>Complete genome sequence of Corynebacterium casei LMG S-19264T (=DSM 44701T), isolated from a smear-ripened cheese.</title>
        <authorList>
            <consortium name="US DOE Joint Genome Institute (JGI-PGF)"/>
            <person name="Walter F."/>
            <person name="Albersmeier A."/>
            <person name="Kalinowski J."/>
            <person name="Ruckert C."/>
        </authorList>
    </citation>
    <scope>NUCLEOTIDE SEQUENCE</scope>
    <source>
        <strain evidence="2">JCM 11219</strain>
    </source>
</reference>
<accession>A0A830E983</accession>
<reference evidence="1" key="4">
    <citation type="journal article" date="2023" name="Microbiol. Resour. Announc.">
        <title>Complete Genome Sequence of Vulcanisaeta souniana Strain IC-059, a Hyperthermophilic Archaeon Isolated from Hot Spring Water in Japan.</title>
        <authorList>
            <person name="Kato S."/>
            <person name="Itoh T."/>
            <person name="Wu L."/>
            <person name="Ma J."/>
            <person name="Ohkuma M."/>
        </authorList>
    </citation>
    <scope>NUCLEOTIDE SEQUENCE</scope>
    <source>
        <strain evidence="1">JCM 11219</strain>
    </source>
</reference>
<keyword evidence="4" id="KW-1185">Reference proteome</keyword>
<reference evidence="4" key="3">
    <citation type="submission" date="2022-09" db="EMBL/GenBank/DDBJ databases">
        <title>Complete genome sequence of Vulcanisaeta souniana.</title>
        <authorList>
            <person name="Kato S."/>
            <person name="Itoh T."/>
            <person name="Ohkuma M."/>
        </authorList>
    </citation>
    <scope>NUCLEOTIDE SEQUENCE [LARGE SCALE GENOMIC DNA]</scope>
    <source>
        <strain evidence="4">JCM 11219</strain>
    </source>
</reference>
<dbReference type="RefSeq" id="WP_054843624.1">
    <property type="nucleotide sequence ID" value="NZ_AP026830.1"/>
</dbReference>
<dbReference type="EMBL" id="BMNM01000004">
    <property type="protein sequence ID" value="GGI76617.1"/>
    <property type="molecule type" value="Genomic_DNA"/>
</dbReference>
<evidence type="ECO:0000313" key="1">
    <source>
        <dbReference type="EMBL" id="BDR93368.1"/>
    </source>
</evidence>
<evidence type="ECO:0000313" key="3">
    <source>
        <dbReference type="Proteomes" id="UP000657075"/>
    </source>
</evidence>
<evidence type="ECO:0000313" key="2">
    <source>
        <dbReference type="EMBL" id="GGI76617.1"/>
    </source>
</evidence>
<dbReference type="Proteomes" id="UP000657075">
    <property type="component" value="Unassembled WGS sequence"/>
</dbReference>
<reference evidence="2" key="2">
    <citation type="submission" date="2020-09" db="EMBL/GenBank/DDBJ databases">
        <authorList>
            <person name="Sun Q."/>
            <person name="Ohkuma M."/>
        </authorList>
    </citation>
    <scope>NUCLEOTIDE SEQUENCE</scope>
    <source>
        <strain evidence="2">JCM 11219</strain>
    </source>
</reference>
<proteinExistence type="predicted"/>
<gene>
    <name evidence="2" type="ORF">GCM10007112_11740</name>
    <name evidence="1" type="ORF">Vsou_24610</name>
</gene>